<organism evidence="1 2">
    <name type="scientific">Methylobacterium nodulans (strain LMG 21967 / CNCM I-2342 / ORS 2060)</name>
    <dbReference type="NCBI Taxonomy" id="460265"/>
    <lineage>
        <taxon>Bacteria</taxon>
        <taxon>Pseudomonadati</taxon>
        <taxon>Pseudomonadota</taxon>
        <taxon>Alphaproteobacteria</taxon>
        <taxon>Hyphomicrobiales</taxon>
        <taxon>Methylobacteriaceae</taxon>
        <taxon>Methylobacterium</taxon>
    </lineage>
</organism>
<dbReference type="KEGG" id="mno:Mnod_0540"/>
<name>B8IDK6_METNO</name>
<evidence type="ECO:0000313" key="1">
    <source>
        <dbReference type="EMBL" id="ACL55578.1"/>
    </source>
</evidence>
<sequence length="76" mass="8892">MPLKRELVAMSFKDRVAALMQCADHHLEEMDRLEDRGQTGRLSEWDRRQLSSHRASLKRVLDRALEFGIKLSVVEE</sequence>
<proteinExistence type="predicted"/>
<dbReference type="HOGENOM" id="CLU_2650301_0_0_5"/>
<evidence type="ECO:0000313" key="2">
    <source>
        <dbReference type="Proteomes" id="UP000008207"/>
    </source>
</evidence>
<accession>B8IDK6</accession>
<reference evidence="1 2" key="1">
    <citation type="submission" date="2009-01" db="EMBL/GenBank/DDBJ databases">
        <title>Complete sequence of chromosome of Methylobacterium nodulans ORS 2060.</title>
        <authorList>
            <consortium name="US DOE Joint Genome Institute"/>
            <person name="Lucas S."/>
            <person name="Copeland A."/>
            <person name="Lapidus A."/>
            <person name="Glavina del Rio T."/>
            <person name="Dalin E."/>
            <person name="Tice H."/>
            <person name="Bruce D."/>
            <person name="Goodwin L."/>
            <person name="Pitluck S."/>
            <person name="Sims D."/>
            <person name="Brettin T."/>
            <person name="Detter J.C."/>
            <person name="Han C."/>
            <person name="Larimer F."/>
            <person name="Land M."/>
            <person name="Hauser L."/>
            <person name="Kyrpides N."/>
            <person name="Ivanova N."/>
            <person name="Marx C.J."/>
            <person name="Richardson P."/>
        </authorList>
    </citation>
    <scope>NUCLEOTIDE SEQUENCE [LARGE SCALE GENOMIC DNA]</scope>
    <source>
        <strain evidence="2">LMG 21967 / CNCM I-2342 / ORS 2060</strain>
    </source>
</reference>
<keyword evidence="2" id="KW-1185">Reference proteome</keyword>
<protein>
    <submittedName>
        <fullName evidence="1">Uncharacterized protein</fullName>
    </submittedName>
</protein>
<dbReference type="EMBL" id="CP001349">
    <property type="protein sequence ID" value="ACL55578.1"/>
    <property type="molecule type" value="Genomic_DNA"/>
</dbReference>
<dbReference type="AlphaFoldDB" id="B8IDK6"/>
<gene>
    <name evidence="1" type="ordered locus">Mnod_0540</name>
</gene>
<dbReference type="Proteomes" id="UP000008207">
    <property type="component" value="Chromosome"/>
</dbReference>